<dbReference type="Pfam" id="PF13976">
    <property type="entry name" value="gag_pre-integrs"/>
    <property type="match status" value="1"/>
</dbReference>
<dbReference type="Pfam" id="PF14223">
    <property type="entry name" value="Retrotran_gag_2"/>
    <property type="match status" value="1"/>
</dbReference>
<dbReference type="InterPro" id="IPR001878">
    <property type="entry name" value="Znf_CCHC"/>
</dbReference>
<evidence type="ECO:0000256" key="1">
    <source>
        <dbReference type="PROSITE-ProRule" id="PRU00047"/>
    </source>
</evidence>
<name>A0A811MAW6_9POAL</name>
<evidence type="ECO:0000313" key="4">
    <source>
        <dbReference type="EMBL" id="CAD6202320.1"/>
    </source>
</evidence>
<feature type="domain" description="CCHC-type" evidence="3">
    <location>
        <begin position="245"/>
        <end position="259"/>
    </location>
</feature>
<dbReference type="InterPro" id="IPR025724">
    <property type="entry name" value="GAG-pre-integrase_dom"/>
</dbReference>
<feature type="region of interest" description="Disordered" evidence="2">
    <location>
        <begin position="202"/>
        <end position="242"/>
    </location>
</feature>
<evidence type="ECO:0000256" key="2">
    <source>
        <dbReference type="SAM" id="MobiDB-lite"/>
    </source>
</evidence>
<dbReference type="PANTHER" id="PTHR11439:SF467">
    <property type="entry name" value="INTEGRASE CATALYTIC DOMAIN-CONTAINING PROTEIN"/>
    <property type="match status" value="1"/>
</dbReference>
<dbReference type="GO" id="GO:0008270">
    <property type="term" value="F:zinc ion binding"/>
    <property type="evidence" value="ECO:0007669"/>
    <property type="project" value="UniProtKB-KW"/>
</dbReference>
<keyword evidence="5" id="KW-1185">Reference proteome</keyword>
<feature type="compositionally biased region" description="Basic residues" evidence="2">
    <location>
        <begin position="203"/>
        <end position="218"/>
    </location>
</feature>
<accession>A0A811MAW6</accession>
<protein>
    <recommendedName>
        <fullName evidence="3">CCHC-type domain-containing protein</fullName>
    </recommendedName>
</protein>
<reference evidence="4" key="1">
    <citation type="submission" date="2020-10" db="EMBL/GenBank/DDBJ databases">
        <authorList>
            <person name="Han B."/>
            <person name="Lu T."/>
            <person name="Zhao Q."/>
            <person name="Huang X."/>
            <person name="Zhao Y."/>
        </authorList>
    </citation>
    <scope>NUCLEOTIDE SEQUENCE</scope>
</reference>
<dbReference type="PROSITE" id="PS50158">
    <property type="entry name" value="ZF_CCHC"/>
    <property type="match status" value="1"/>
</dbReference>
<keyword evidence="1" id="KW-0479">Metal-binding</keyword>
<dbReference type="Proteomes" id="UP000604825">
    <property type="component" value="Unassembled WGS sequence"/>
</dbReference>
<dbReference type="AlphaFoldDB" id="A0A811MAW6"/>
<sequence length="452" mass="50455">MVPTNQPFTLRSILEKDKLNGTNYADWIRNLRIVLRAEKKKDILDTPLPIEPTNNAPAVQKNAYKKACDADLEMLFDNNHAAYDMIVALNDMFQTQARTERFNVSKAFIETKLAEGATVGPHVIKMVGYTQRLEKLGFPIGLELATDFILASLPPSYGNFISNYHMHGAEKGLNELCGMLKTLEADIKKGAGSSHVMAVQNKPRFKKRGNSWKKKKGKAKGEAKGENSKPNPPAPKAGPTADTECYHCKGKGHWKRNCKLYLESMKDSGGKGHISENRMKRLHADGLLTSFDFESYETCEACLLGKMTKAPFTGYVFTINGGAVSWKSSKQETVSDSTAEAKYIAASESTKEGVWMRRFLIELGVFPNASSPLNLHCDSNGAIAQAKEPMNHKKNKHVLQKFHLIREFISRGDIKMCKIHTDLNVADPLTKALPQPKHETHMRAMGIKYLRD</sequence>
<proteinExistence type="predicted"/>
<keyword evidence="1" id="KW-0863">Zinc-finger</keyword>
<dbReference type="PANTHER" id="PTHR11439">
    <property type="entry name" value="GAG-POL-RELATED RETROTRANSPOSON"/>
    <property type="match status" value="1"/>
</dbReference>
<dbReference type="GO" id="GO:0003676">
    <property type="term" value="F:nucleic acid binding"/>
    <property type="evidence" value="ECO:0007669"/>
    <property type="project" value="InterPro"/>
</dbReference>
<dbReference type="SUPFAM" id="SSF57756">
    <property type="entry name" value="Retrovirus zinc finger-like domains"/>
    <property type="match status" value="1"/>
</dbReference>
<organism evidence="4 5">
    <name type="scientific">Miscanthus lutarioriparius</name>
    <dbReference type="NCBI Taxonomy" id="422564"/>
    <lineage>
        <taxon>Eukaryota</taxon>
        <taxon>Viridiplantae</taxon>
        <taxon>Streptophyta</taxon>
        <taxon>Embryophyta</taxon>
        <taxon>Tracheophyta</taxon>
        <taxon>Spermatophyta</taxon>
        <taxon>Magnoliopsida</taxon>
        <taxon>Liliopsida</taxon>
        <taxon>Poales</taxon>
        <taxon>Poaceae</taxon>
        <taxon>PACMAD clade</taxon>
        <taxon>Panicoideae</taxon>
        <taxon>Andropogonodae</taxon>
        <taxon>Andropogoneae</taxon>
        <taxon>Saccharinae</taxon>
        <taxon>Miscanthus</taxon>
    </lineage>
</organism>
<dbReference type="OrthoDB" id="6138663at2759"/>
<dbReference type="CDD" id="cd09272">
    <property type="entry name" value="RNase_HI_RT_Ty1"/>
    <property type="match status" value="1"/>
</dbReference>
<evidence type="ECO:0000259" key="3">
    <source>
        <dbReference type="PROSITE" id="PS50158"/>
    </source>
</evidence>
<dbReference type="EMBL" id="CAJGYO010000001">
    <property type="protein sequence ID" value="CAD6202320.1"/>
    <property type="molecule type" value="Genomic_DNA"/>
</dbReference>
<keyword evidence="1" id="KW-0862">Zinc</keyword>
<gene>
    <name evidence="4" type="ORF">NCGR_LOCUS609</name>
</gene>
<dbReference type="InterPro" id="IPR036875">
    <property type="entry name" value="Znf_CCHC_sf"/>
</dbReference>
<evidence type="ECO:0000313" key="5">
    <source>
        <dbReference type="Proteomes" id="UP000604825"/>
    </source>
</evidence>
<comment type="caution">
    <text evidence="4">The sequence shown here is derived from an EMBL/GenBank/DDBJ whole genome shotgun (WGS) entry which is preliminary data.</text>
</comment>